<evidence type="ECO:0000313" key="1">
    <source>
        <dbReference type="EMBL" id="KAJ3531242.1"/>
    </source>
</evidence>
<proteinExistence type="predicted"/>
<protein>
    <submittedName>
        <fullName evidence="1">Uncharacterized protein</fullName>
    </submittedName>
</protein>
<dbReference type="Proteomes" id="UP001148629">
    <property type="component" value="Unassembled WGS sequence"/>
</dbReference>
<accession>A0ACC1S3G0</accession>
<sequence length="304" mass="34811">MSHKVSPSFTSLGSFESFGETCNIWDTTMPSSRPTQDLRLLSDITVDSNVVRQLPGFTKSAKTTIQGDSDWSWPLRVDVELQDGTSRPYFVKITAGDLGRSMLLGEFSSMNLLYSLAPDFVRSADLFESGTLTVPLHGRFGFHVTTHMGIVPQDNRWTETWEGFFIKSIRSILAFEERTQCPSDRLDYLARKLMGKVIPRLLRPLESEGRTIRPTLIHGDLQSRNARTDSTTGKPVIFDAGSFWGHNECDIGKWRLARFKMGQDFMDEYHRHMPKSEPQEDWEDRNILYSMLVETRSLTRHTHI</sequence>
<dbReference type="EMBL" id="JANRMS010001082">
    <property type="protein sequence ID" value="KAJ3531242.1"/>
    <property type="molecule type" value="Genomic_DNA"/>
</dbReference>
<keyword evidence="2" id="KW-1185">Reference proteome</keyword>
<evidence type="ECO:0000313" key="2">
    <source>
        <dbReference type="Proteomes" id="UP001148629"/>
    </source>
</evidence>
<organism evidence="1 2">
    <name type="scientific">Fusarium decemcellulare</name>
    <dbReference type="NCBI Taxonomy" id="57161"/>
    <lineage>
        <taxon>Eukaryota</taxon>
        <taxon>Fungi</taxon>
        <taxon>Dikarya</taxon>
        <taxon>Ascomycota</taxon>
        <taxon>Pezizomycotina</taxon>
        <taxon>Sordariomycetes</taxon>
        <taxon>Hypocreomycetidae</taxon>
        <taxon>Hypocreales</taxon>
        <taxon>Nectriaceae</taxon>
        <taxon>Fusarium</taxon>
        <taxon>Fusarium decemcellulare species complex</taxon>
    </lineage>
</organism>
<comment type="caution">
    <text evidence="1">The sequence shown here is derived from an EMBL/GenBank/DDBJ whole genome shotgun (WGS) entry which is preliminary data.</text>
</comment>
<name>A0ACC1S3G0_9HYPO</name>
<reference evidence="1" key="1">
    <citation type="submission" date="2022-08" db="EMBL/GenBank/DDBJ databases">
        <title>Genome Sequence of Fusarium decemcellulare.</title>
        <authorList>
            <person name="Buettner E."/>
        </authorList>
    </citation>
    <scope>NUCLEOTIDE SEQUENCE</scope>
    <source>
        <strain evidence="1">Babe19</strain>
    </source>
</reference>
<gene>
    <name evidence="1" type="ORF">NM208_g8959</name>
</gene>